<dbReference type="Gene3D" id="1.10.20.10">
    <property type="entry name" value="Histone, subunit A"/>
    <property type="match status" value="1"/>
</dbReference>
<protein>
    <submittedName>
        <fullName evidence="8">Histone-fold</fullName>
    </submittedName>
</protein>
<name>A0A699YVM7_HAELA</name>
<dbReference type="GO" id="GO:0000978">
    <property type="term" value="F:RNA polymerase II cis-regulatory region sequence-specific DNA binding"/>
    <property type="evidence" value="ECO:0007669"/>
    <property type="project" value="TreeGrafter"/>
</dbReference>
<evidence type="ECO:0000256" key="7">
    <source>
        <dbReference type="SAM" id="MobiDB-lite"/>
    </source>
</evidence>
<dbReference type="PANTHER" id="PTHR10252:SF8">
    <property type="entry name" value="NUCLEAR TRANSCRIPTION FACTOR Y SUBUNIT GAMMA"/>
    <property type="match status" value="1"/>
</dbReference>
<evidence type="ECO:0000256" key="6">
    <source>
        <dbReference type="ARBA" id="ARBA00038129"/>
    </source>
</evidence>
<dbReference type="SUPFAM" id="SSF47113">
    <property type="entry name" value="Histone-fold"/>
    <property type="match status" value="1"/>
</dbReference>
<evidence type="ECO:0000256" key="1">
    <source>
        <dbReference type="ARBA" id="ARBA00004123"/>
    </source>
</evidence>
<evidence type="ECO:0000256" key="4">
    <source>
        <dbReference type="ARBA" id="ARBA00023163"/>
    </source>
</evidence>
<dbReference type="InterPro" id="IPR009072">
    <property type="entry name" value="Histone-fold"/>
</dbReference>
<keyword evidence="4" id="KW-0804">Transcription</keyword>
<keyword evidence="5" id="KW-0539">Nucleus</keyword>
<keyword evidence="3" id="KW-0238">DNA-binding</keyword>
<evidence type="ECO:0000313" key="8">
    <source>
        <dbReference type="EMBL" id="GFH14243.1"/>
    </source>
</evidence>
<dbReference type="Proteomes" id="UP000485058">
    <property type="component" value="Unassembled WGS sequence"/>
</dbReference>
<dbReference type="GO" id="GO:0000981">
    <property type="term" value="F:DNA-binding transcription factor activity, RNA polymerase II-specific"/>
    <property type="evidence" value="ECO:0007669"/>
    <property type="project" value="TreeGrafter"/>
</dbReference>
<feature type="region of interest" description="Disordered" evidence="7">
    <location>
        <begin position="168"/>
        <end position="216"/>
    </location>
</feature>
<proteinExistence type="inferred from homology"/>
<dbReference type="GO" id="GO:0046982">
    <property type="term" value="F:protein heterodimerization activity"/>
    <property type="evidence" value="ECO:0007669"/>
    <property type="project" value="InterPro"/>
</dbReference>
<dbReference type="PANTHER" id="PTHR10252">
    <property type="entry name" value="HISTONE-LIKE TRANSCRIPTION FACTOR CCAAT-RELATED"/>
    <property type="match status" value="1"/>
</dbReference>
<organism evidence="8 9">
    <name type="scientific">Haematococcus lacustris</name>
    <name type="common">Green alga</name>
    <name type="synonym">Haematococcus pluvialis</name>
    <dbReference type="NCBI Taxonomy" id="44745"/>
    <lineage>
        <taxon>Eukaryota</taxon>
        <taxon>Viridiplantae</taxon>
        <taxon>Chlorophyta</taxon>
        <taxon>core chlorophytes</taxon>
        <taxon>Chlorophyceae</taxon>
        <taxon>CS clade</taxon>
        <taxon>Chlamydomonadales</taxon>
        <taxon>Haematococcaceae</taxon>
        <taxon>Haematococcus</taxon>
    </lineage>
</organism>
<keyword evidence="9" id="KW-1185">Reference proteome</keyword>
<accession>A0A699YVM7</accession>
<comment type="subcellular location">
    <subcellularLocation>
        <location evidence="1">Nucleus</location>
    </subcellularLocation>
</comment>
<reference evidence="8 9" key="1">
    <citation type="submission" date="2020-02" db="EMBL/GenBank/DDBJ databases">
        <title>Draft genome sequence of Haematococcus lacustris strain NIES-144.</title>
        <authorList>
            <person name="Morimoto D."/>
            <person name="Nakagawa S."/>
            <person name="Yoshida T."/>
            <person name="Sawayama S."/>
        </authorList>
    </citation>
    <scope>NUCLEOTIDE SEQUENCE [LARGE SCALE GENOMIC DNA]</scope>
    <source>
        <strain evidence="8 9">NIES-144</strain>
    </source>
</reference>
<sequence length="366" mass="38155">MFILELTLRAWQHAEENKRRTLQRNDVAAAITRTDIFDFLEVLTIEDHRWLSRCWAVLVKVDLVRLPLLCVSGTGGAGSSVHPYAPCHVALQANNVLPAELRSPWFSQPLACTASQAAALAPVLTSSPSCDAPLHCLVQLLMEVLGCFVDPTLALGLLISGAATGKEEEEEGTRGAAAAAAAGPASSGVSSPGGGVSALHQPQQQQQQMGGVGGGGGLPSTLSQPLHIMACHAPWEPQVVRLLRCAAALLCPHSVFVGGQAALQPQSLGAAAAKKLTEHLHKLLGHSSVLLASAQQSSLAAGRSAETIQDISVPATATVWAAAPFTMLPGAKGASAAEQSWPTSQFSLCLQQRSLDDHTSAFGVFE</sequence>
<comment type="similarity">
    <text evidence="6">Belongs to the NFYC/HAP5 subunit family.</text>
</comment>
<dbReference type="GO" id="GO:0005634">
    <property type="term" value="C:nucleus"/>
    <property type="evidence" value="ECO:0007669"/>
    <property type="project" value="UniProtKB-SubCell"/>
</dbReference>
<evidence type="ECO:0000256" key="5">
    <source>
        <dbReference type="ARBA" id="ARBA00023242"/>
    </source>
</evidence>
<gene>
    <name evidence="8" type="ORF">HaLaN_10261</name>
</gene>
<dbReference type="InterPro" id="IPR050568">
    <property type="entry name" value="Transcr_DNA_Rep_Reg"/>
</dbReference>
<evidence type="ECO:0000256" key="2">
    <source>
        <dbReference type="ARBA" id="ARBA00023015"/>
    </source>
</evidence>
<feature type="compositionally biased region" description="Low complexity" evidence="7">
    <location>
        <begin position="197"/>
        <end position="209"/>
    </location>
</feature>
<feature type="compositionally biased region" description="Low complexity" evidence="7">
    <location>
        <begin position="174"/>
        <end position="190"/>
    </location>
</feature>
<dbReference type="EMBL" id="BLLF01000704">
    <property type="protein sequence ID" value="GFH14243.1"/>
    <property type="molecule type" value="Genomic_DNA"/>
</dbReference>
<evidence type="ECO:0000256" key="3">
    <source>
        <dbReference type="ARBA" id="ARBA00023125"/>
    </source>
</evidence>
<dbReference type="AlphaFoldDB" id="A0A699YVM7"/>
<keyword evidence="2" id="KW-0805">Transcription regulation</keyword>
<evidence type="ECO:0000313" key="9">
    <source>
        <dbReference type="Proteomes" id="UP000485058"/>
    </source>
</evidence>
<comment type="caution">
    <text evidence="8">The sequence shown here is derived from an EMBL/GenBank/DDBJ whole genome shotgun (WGS) entry which is preliminary data.</text>
</comment>